<gene>
    <name evidence="1" type="ORF">T12_16386</name>
    <name evidence="2" type="ORF">T12_2665</name>
</gene>
<keyword evidence="3" id="KW-1185">Reference proteome</keyword>
<dbReference type="Proteomes" id="UP000054783">
    <property type="component" value="Unassembled WGS sequence"/>
</dbReference>
<evidence type="ECO:0000313" key="3">
    <source>
        <dbReference type="Proteomes" id="UP000054783"/>
    </source>
</evidence>
<reference evidence="1 3" key="1">
    <citation type="submission" date="2015-01" db="EMBL/GenBank/DDBJ databases">
        <title>Evolution of Trichinella species and genotypes.</title>
        <authorList>
            <person name="Korhonen P.K."/>
            <person name="Edoardo P."/>
            <person name="Giuseppe L.R."/>
            <person name="Gasser R.B."/>
        </authorList>
    </citation>
    <scope>NUCLEOTIDE SEQUENCE [LARGE SCALE GENOMIC DNA]</scope>
    <source>
        <strain evidence="1">ISS2496</strain>
    </source>
</reference>
<accession>A0A0V0Z5M3</accession>
<evidence type="ECO:0000313" key="2">
    <source>
        <dbReference type="EMBL" id="KRY07746.1"/>
    </source>
</evidence>
<sequence length="81" mass="9847">MKFFHKIRKTVIQEYDVPDFHHSVLSHQLRNIMWQWYPARGIHVFVLHINIESCARLSMLPKTLYLRQYSCYSQPQDINTQ</sequence>
<organism evidence="1 3">
    <name type="scientific">Trichinella patagoniensis</name>
    <dbReference type="NCBI Taxonomy" id="990121"/>
    <lineage>
        <taxon>Eukaryota</taxon>
        <taxon>Metazoa</taxon>
        <taxon>Ecdysozoa</taxon>
        <taxon>Nematoda</taxon>
        <taxon>Enoplea</taxon>
        <taxon>Dorylaimia</taxon>
        <taxon>Trichinellida</taxon>
        <taxon>Trichinellidae</taxon>
        <taxon>Trichinella</taxon>
    </lineage>
</organism>
<protein>
    <submittedName>
        <fullName evidence="1">Uncharacterized protein</fullName>
    </submittedName>
</protein>
<dbReference type="EMBL" id="JYDQ01000409">
    <property type="protein sequence ID" value="KRY07746.1"/>
    <property type="molecule type" value="Genomic_DNA"/>
</dbReference>
<evidence type="ECO:0000313" key="1">
    <source>
        <dbReference type="EMBL" id="KRY07745.1"/>
    </source>
</evidence>
<name>A0A0V0Z5M3_9BILA</name>
<dbReference type="AlphaFoldDB" id="A0A0V0Z5M3"/>
<dbReference type="EMBL" id="JYDQ01000409">
    <property type="protein sequence ID" value="KRY07745.1"/>
    <property type="molecule type" value="Genomic_DNA"/>
</dbReference>
<comment type="caution">
    <text evidence="1">The sequence shown here is derived from an EMBL/GenBank/DDBJ whole genome shotgun (WGS) entry which is preliminary data.</text>
</comment>
<proteinExistence type="predicted"/>